<comment type="caution">
    <text evidence="1">The sequence shown here is derived from an EMBL/GenBank/DDBJ whole genome shotgun (WGS) entry which is preliminary data.</text>
</comment>
<dbReference type="OrthoDB" id="1166507at2759"/>
<accession>A0A2P5CG64</accession>
<evidence type="ECO:0000313" key="1">
    <source>
        <dbReference type="EMBL" id="PON60036.1"/>
    </source>
</evidence>
<sequence>MHRIERVQPREVRVENKEYYGDTFDDEDDRDSIVGNRRNGEQFRGARNLENNSLVSIKMKIPSFQGKNFPKVYHEWEKNVELVFDCYNYSEIKKVKLDGIEFFDYAIVWWDQLVMNRRKK</sequence>
<keyword evidence="2" id="KW-1185">Reference proteome</keyword>
<dbReference type="EMBL" id="JXTB01000134">
    <property type="protein sequence ID" value="PON60036.1"/>
    <property type="molecule type" value="Genomic_DNA"/>
</dbReference>
<organism evidence="1 2">
    <name type="scientific">Parasponia andersonii</name>
    <name type="common">Sponia andersonii</name>
    <dbReference type="NCBI Taxonomy" id="3476"/>
    <lineage>
        <taxon>Eukaryota</taxon>
        <taxon>Viridiplantae</taxon>
        <taxon>Streptophyta</taxon>
        <taxon>Embryophyta</taxon>
        <taxon>Tracheophyta</taxon>
        <taxon>Spermatophyta</taxon>
        <taxon>Magnoliopsida</taxon>
        <taxon>eudicotyledons</taxon>
        <taxon>Gunneridae</taxon>
        <taxon>Pentapetalae</taxon>
        <taxon>rosids</taxon>
        <taxon>fabids</taxon>
        <taxon>Rosales</taxon>
        <taxon>Cannabaceae</taxon>
        <taxon>Parasponia</taxon>
    </lineage>
</organism>
<dbReference type="PANTHER" id="PTHR35046">
    <property type="entry name" value="ZINC KNUCKLE (CCHC-TYPE) FAMILY PROTEIN"/>
    <property type="match status" value="1"/>
</dbReference>
<dbReference type="AlphaFoldDB" id="A0A2P5CG64"/>
<protein>
    <submittedName>
        <fullName evidence="1">Uncharacterized protein</fullName>
    </submittedName>
</protein>
<proteinExistence type="predicted"/>
<reference evidence="2" key="1">
    <citation type="submission" date="2016-06" db="EMBL/GenBank/DDBJ databases">
        <title>Parallel loss of symbiosis genes in relatives of nitrogen-fixing non-legume Parasponia.</title>
        <authorList>
            <person name="Van Velzen R."/>
            <person name="Holmer R."/>
            <person name="Bu F."/>
            <person name="Rutten L."/>
            <person name="Van Zeijl A."/>
            <person name="Liu W."/>
            <person name="Santuari L."/>
            <person name="Cao Q."/>
            <person name="Sharma T."/>
            <person name="Shen D."/>
            <person name="Roswanjaya Y."/>
            <person name="Wardhani T."/>
            <person name="Kalhor M.S."/>
            <person name="Jansen J."/>
            <person name="Van den Hoogen J."/>
            <person name="Gungor B."/>
            <person name="Hartog M."/>
            <person name="Hontelez J."/>
            <person name="Verver J."/>
            <person name="Yang W.-C."/>
            <person name="Schijlen E."/>
            <person name="Repin R."/>
            <person name="Schilthuizen M."/>
            <person name="Schranz E."/>
            <person name="Heidstra R."/>
            <person name="Miyata K."/>
            <person name="Fedorova E."/>
            <person name="Kohlen W."/>
            <person name="Bisseling T."/>
            <person name="Smit S."/>
            <person name="Geurts R."/>
        </authorList>
    </citation>
    <scope>NUCLEOTIDE SEQUENCE [LARGE SCALE GENOMIC DNA]</scope>
    <source>
        <strain evidence="2">cv. WU1-14</strain>
    </source>
</reference>
<gene>
    <name evidence="1" type="ORF">PanWU01x14_155500</name>
</gene>
<dbReference type="Proteomes" id="UP000237105">
    <property type="component" value="Unassembled WGS sequence"/>
</dbReference>
<name>A0A2P5CG64_PARAD</name>
<dbReference type="PANTHER" id="PTHR35046:SF9">
    <property type="entry name" value="RNA-DIRECTED DNA POLYMERASE"/>
    <property type="match status" value="1"/>
</dbReference>
<evidence type="ECO:0000313" key="2">
    <source>
        <dbReference type="Proteomes" id="UP000237105"/>
    </source>
</evidence>